<reference evidence="2 3" key="1">
    <citation type="submission" date="2021-03" db="EMBL/GenBank/DDBJ databases">
        <title>Human Oral Microbial Genomes.</title>
        <authorList>
            <person name="Johnston C.D."/>
            <person name="Chen T."/>
            <person name="Dewhirst F.E."/>
        </authorList>
    </citation>
    <scope>NUCLEOTIDE SEQUENCE [LARGE SCALE GENOMIC DNA]</scope>
    <source>
        <strain evidence="2 3">DSMZ 100122</strain>
    </source>
</reference>
<dbReference type="InterPro" id="IPR050585">
    <property type="entry name" value="Xaa-Pro_dipeptidyl-ppase/CocE"/>
</dbReference>
<feature type="domain" description="Peptidase S9 prolyl oligopeptidase catalytic" evidence="1">
    <location>
        <begin position="391"/>
        <end position="599"/>
    </location>
</feature>
<organism evidence="2 3">
    <name type="scientific">Arachnia rubra</name>
    <dbReference type="NCBI Taxonomy" id="1547448"/>
    <lineage>
        <taxon>Bacteria</taxon>
        <taxon>Bacillati</taxon>
        <taxon>Actinomycetota</taxon>
        <taxon>Actinomycetes</taxon>
        <taxon>Propionibacteriales</taxon>
        <taxon>Propionibacteriaceae</taxon>
        <taxon>Arachnia</taxon>
    </lineage>
</organism>
<accession>A0ABX7Y206</accession>
<dbReference type="SUPFAM" id="SSF69322">
    <property type="entry name" value="Tricorn protease domain 2"/>
    <property type="match status" value="1"/>
</dbReference>
<dbReference type="PANTHER" id="PTHR43056:SF5">
    <property type="entry name" value="PEPTIDASE S9 PROLYL OLIGOPEPTIDASE CATALYTIC DOMAIN-CONTAINING PROTEIN"/>
    <property type="match status" value="1"/>
</dbReference>
<dbReference type="EMBL" id="CP072384">
    <property type="protein sequence ID" value="QUC06927.1"/>
    <property type="molecule type" value="Genomic_DNA"/>
</dbReference>
<dbReference type="RefSeq" id="WP_212320979.1">
    <property type="nucleotide sequence ID" value="NZ_AP024463.1"/>
</dbReference>
<protein>
    <submittedName>
        <fullName evidence="2">S9 family peptidase</fullName>
    </submittedName>
</protein>
<evidence type="ECO:0000313" key="2">
    <source>
        <dbReference type="EMBL" id="QUC06927.1"/>
    </source>
</evidence>
<dbReference type="Proteomes" id="UP000678513">
    <property type="component" value="Chromosome"/>
</dbReference>
<dbReference type="SUPFAM" id="SSF53474">
    <property type="entry name" value="alpha/beta-Hydrolases"/>
    <property type="match status" value="1"/>
</dbReference>
<dbReference type="PANTHER" id="PTHR43056">
    <property type="entry name" value="PEPTIDASE S9 PROLYL OLIGOPEPTIDASE"/>
    <property type="match status" value="1"/>
</dbReference>
<evidence type="ECO:0000259" key="1">
    <source>
        <dbReference type="Pfam" id="PF00326"/>
    </source>
</evidence>
<dbReference type="InterPro" id="IPR029058">
    <property type="entry name" value="AB_hydrolase_fold"/>
</dbReference>
<dbReference type="Gene3D" id="3.40.50.1820">
    <property type="entry name" value="alpha/beta hydrolase"/>
    <property type="match status" value="1"/>
</dbReference>
<dbReference type="InterPro" id="IPR001375">
    <property type="entry name" value="Peptidase_S9_cat"/>
</dbReference>
<gene>
    <name evidence="2" type="ORF">J5A65_08050</name>
</gene>
<evidence type="ECO:0000313" key="3">
    <source>
        <dbReference type="Proteomes" id="UP000678513"/>
    </source>
</evidence>
<name>A0ABX7Y206_9ACTN</name>
<keyword evidence="3" id="KW-1185">Reference proteome</keyword>
<proteinExistence type="predicted"/>
<dbReference type="Pfam" id="PF00326">
    <property type="entry name" value="Peptidase_S9"/>
    <property type="match status" value="1"/>
</dbReference>
<sequence length="616" mass="66509">MSIDQALVGADSIRQVRASANGVFWLAGIAAEDGRMTIRRWHDGEVTDITPSSNVRSRVMEYGGGAYAVSNDLVAWCDDLTQRLWLCEKNSPRPLTPVSTRFRYGGLALAPERRLLLAVREDHDARPEERSEIVALSLDSDNAGGGHVLVTGADFYAGPALRDGQLAWFQWMHPNMSWDASQVCIASCQDDAADGLSRVAPVAADAGVSAQHPLWLGDGSIAFVTDDSGYWNWRVIHGDETYTWSTPHDCSVPVWVLDSPPACAVGEDLLATVQIAGGRGALALWQPRSGGVTYPLPDTAMIESVASRGDELFVIAQWTDRPASLVRISPTGERSEIVTSEPLADASRPVYRWSEGKAGPVQSWFYPVPTATAASPLLVLTHGGPTSVHYPSFDRMVQFWVSRGIAVLDVNYSGSSGFGRAYRDRLAGQWGVLDVADVVAATREVCQAGLADPERVAIAGGSAGGYTTLQALVTSDTFSAGISSYGIGDLRALVKQTHKAESHYTFSLVAPWPEGEQIYQDRSPITQLDQLSTPMLIMQGLEDRVVPPQQAFDMAAAVRAKGLPVALVTFEHEGHGFRSLTARRQALEAQVSFLEQVFGLPHSQDVAPLAIENLPS</sequence>